<protein>
    <submittedName>
        <fullName evidence="1">Uncharacterized protein</fullName>
    </submittedName>
</protein>
<dbReference type="InterPro" id="IPR029069">
    <property type="entry name" value="HotDog_dom_sf"/>
</dbReference>
<organism evidence="1">
    <name type="scientific">marine metagenome</name>
    <dbReference type="NCBI Taxonomy" id="408172"/>
    <lineage>
        <taxon>unclassified sequences</taxon>
        <taxon>metagenomes</taxon>
        <taxon>ecological metagenomes</taxon>
    </lineage>
</organism>
<dbReference type="SUPFAM" id="SSF54637">
    <property type="entry name" value="Thioesterase/thiol ester dehydrase-isomerase"/>
    <property type="match status" value="1"/>
</dbReference>
<proteinExistence type="predicted"/>
<dbReference type="EMBL" id="UINC01005039">
    <property type="protein sequence ID" value="SVA18639.1"/>
    <property type="molecule type" value="Genomic_DNA"/>
</dbReference>
<sequence length="131" mass="14148">VFGDEITPWQPDTSLQATRSFAEAVGYSGSGRFEDHGKARAQGLPGALVPGIMGMGFLTSMIHRWAPQGKIKFIDTVFRAPVLADHDHTVTAVVTDIDEENGEVVLDLTIQNEQEETRVFGTATVHLPAAS</sequence>
<accession>A0A381TS35</accession>
<evidence type="ECO:0000313" key="1">
    <source>
        <dbReference type="EMBL" id="SVA18639.1"/>
    </source>
</evidence>
<reference evidence="1" key="1">
    <citation type="submission" date="2018-05" db="EMBL/GenBank/DDBJ databases">
        <authorList>
            <person name="Lanie J.A."/>
            <person name="Ng W.-L."/>
            <person name="Kazmierczak K.M."/>
            <person name="Andrzejewski T.M."/>
            <person name="Davidsen T.M."/>
            <person name="Wayne K.J."/>
            <person name="Tettelin H."/>
            <person name="Glass J.I."/>
            <person name="Rusch D."/>
            <person name="Podicherti R."/>
            <person name="Tsui H.-C.T."/>
            <person name="Winkler M.E."/>
        </authorList>
    </citation>
    <scope>NUCLEOTIDE SEQUENCE</scope>
</reference>
<dbReference type="Gene3D" id="3.10.129.10">
    <property type="entry name" value="Hotdog Thioesterase"/>
    <property type="match status" value="1"/>
</dbReference>
<gene>
    <name evidence="1" type="ORF">METZ01_LOCUS71493</name>
</gene>
<feature type="non-terminal residue" evidence="1">
    <location>
        <position position="1"/>
    </location>
</feature>
<dbReference type="AlphaFoldDB" id="A0A381TS35"/>
<name>A0A381TS35_9ZZZZ</name>